<keyword evidence="2" id="KW-0328">Glycosyltransferase</keyword>
<evidence type="ECO:0000313" key="5">
    <source>
        <dbReference type="EMBL" id="MBC3919932.1"/>
    </source>
</evidence>
<sequence>MTYTSPDPSRPSVAAVVVGYFPEPAILLALLARLHEQVDQLYLVDNGGCDQIDWRATPKCKYLPLDKNYGLGYALNKGFEAAIQDGAHYVATFDQDSAPPDRLIASLLAQHELLHTQGVQCAAIGPTFFDRREADKVYFPFYKESSGTIEAIIPADLNDTVSQYVEVDVLITSGMLIRTAAWLDTLRYDDGMFVDYTDTEWCFRARSKGYRLFGSMAVQMGHALSDAPPVRLFNLNFFHYSPLRRYYYFRNTLLFCKKPYVSSAWRNRLLVGLGIRFFASLVYENRRLSQLKMMCKGIWSGLHNKSGAYPT</sequence>
<dbReference type="Proteomes" id="UP000650424">
    <property type="component" value="Unassembled WGS sequence"/>
</dbReference>
<accession>A0ABR6ZVN0</accession>
<dbReference type="Pfam" id="PF00535">
    <property type="entry name" value="Glycos_transf_2"/>
    <property type="match status" value="1"/>
</dbReference>
<dbReference type="PANTHER" id="PTHR43179:SF12">
    <property type="entry name" value="GALACTOFURANOSYLTRANSFERASE GLFT2"/>
    <property type="match status" value="1"/>
</dbReference>
<dbReference type="SUPFAM" id="SSF53448">
    <property type="entry name" value="Nucleotide-diphospho-sugar transferases"/>
    <property type="match status" value="1"/>
</dbReference>
<proteinExistence type="inferred from homology"/>
<comment type="similarity">
    <text evidence="1">Belongs to the glycosyltransferase 2 family.</text>
</comment>
<keyword evidence="6" id="KW-1185">Reference proteome</keyword>
<evidence type="ECO:0000256" key="3">
    <source>
        <dbReference type="ARBA" id="ARBA00022679"/>
    </source>
</evidence>
<keyword evidence="3" id="KW-0808">Transferase</keyword>
<protein>
    <submittedName>
        <fullName evidence="5">Glycosyltransferase family 2 protein</fullName>
    </submittedName>
</protein>
<dbReference type="InterPro" id="IPR029044">
    <property type="entry name" value="Nucleotide-diphossugar_trans"/>
</dbReference>
<reference evidence="5 6" key="1">
    <citation type="submission" date="2020-08" db="EMBL/GenBank/DDBJ databases">
        <title>Novel species isolated from subtropical streams in China.</title>
        <authorList>
            <person name="Lu H."/>
        </authorList>
    </citation>
    <scope>NUCLEOTIDE SEQUENCE [LARGE SCALE GENOMIC DNA]</scope>
    <source>
        <strain evidence="5 6">CY18W</strain>
    </source>
</reference>
<dbReference type="PANTHER" id="PTHR43179">
    <property type="entry name" value="RHAMNOSYLTRANSFERASE WBBL"/>
    <property type="match status" value="1"/>
</dbReference>
<dbReference type="InterPro" id="IPR001173">
    <property type="entry name" value="Glyco_trans_2-like"/>
</dbReference>
<name>A0ABR6ZVN0_9BURK</name>
<feature type="domain" description="Glycosyltransferase 2-like" evidence="4">
    <location>
        <begin position="16"/>
        <end position="122"/>
    </location>
</feature>
<dbReference type="EMBL" id="JACOGF010000012">
    <property type="protein sequence ID" value="MBC3919932.1"/>
    <property type="molecule type" value="Genomic_DNA"/>
</dbReference>
<dbReference type="RefSeq" id="WP_186949194.1">
    <property type="nucleotide sequence ID" value="NZ_JACOGF010000012.1"/>
</dbReference>
<comment type="caution">
    <text evidence="5">The sequence shown here is derived from an EMBL/GenBank/DDBJ whole genome shotgun (WGS) entry which is preliminary data.</text>
</comment>
<evidence type="ECO:0000313" key="6">
    <source>
        <dbReference type="Proteomes" id="UP000650424"/>
    </source>
</evidence>
<evidence type="ECO:0000259" key="4">
    <source>
        <dbReference type="Pfam" id="PF00535"/>
    </source>
</evidence>
<organism evidence="5 6">
    <name type="scientific">Undibacterium hunanense</name>
    <dbReference type="NCBI Taxonomy" id="2762292"/>
    <lineage>
        <taxon>Bacteria</taxon>
        <taxon>Pseudomonadati</taxon>
        <taxon>Pseudomonadota</taxon>
        <taxon>Betaproteobacteria</taxon>
        <taxon>Burkholderiales</taxon>
        <taxon>Oxalobacteraceae</taxon>
        <taxon>Undibacterium</taxon>
    </lineage>
</organism>
<dbReference type="CDD" id="cd02526">
    <property type="entry name" value="GT2_RfbF_like"/>
    <property type="match status" value="1"/>
</dbReference>
<gene>
    <name evidence="5" type="ORF">H8L32_20850</name>
</gene>
<evidence type="ECO:0000256" key="1">
    <source>
        <dbReference type="ARBA" id="ARBA00006739"/>
    </source>
</evidence>
<dbReference type="Gene3D" id="3.90.550.10">
    <property type="entry name" value="Spore Coat Polysaccharide Biosynthesis Protein SpsA, Chain A"/>
    <property type="match status" value="1"/>
</dbReference>
<evidence type="ECO:0000256" key="2">
    <source>
        <dbReference type="ARBA" id="ARBA00022676"/>
    </source>
</evidence>